<evidence type="ECO:0000313" key="3">
    <source>
        <dbReference type="EMBL" id="WMY13519.1"/>
    </source>
</evidence>
<evidence type="ECO:0000259" key="2">
    <source>
        <dbReference type="Pfam" id="PF00589"/>
    </source>
</evidence>
<keyword evidence="1" id="KW-0233">DNA recombination</keyword>
<dbReference type="RefSeq" id="WP_309573665.1">
    <property type="nucleotide sequence ID" value="NZ_CP119875.1"/>
</dbReference>
<name>A0ABD7ZJZ0_9BACI</name>
<protein>
    <submittedName>
        <fullName evidence="3">Site-specific integrase</fullName>
    </submittedName>
</protein>
<accession>A0ABD7ZJZ0</accession>
<dbReference type="GeneID" id="93008880"/>
<proteinExistence type="predicted"/>
<dbReference type="CDD" id="cd00397">
    <property type="entry name" value="DNA_BRE_C"/>
    <property type="match status" value="1"/>
</dbReference>
<dbReference type="InterPro" id="IPR011010">
    <property type="entry name" value="DNA_brk_join_enz"/>
</dbReference>
<evidence type="ECO:0000313" key="4">
    <source>
        <dbReference type="Proteomes" id="UP001260090"/>
    </source>
</evidence>
<dbReference type="EMBL" id="CP119875">
    <property type="protein sequence ID" value="WMY13519.1"/>
    <property type="molecule type" value="Genomic_DNA"/>
</dbReference>
<sequence>MNGKTMNQTTFQKVLDGDSETKVFSSKEVLNYKTKDYSETLEHFGLLRDDNIIISGSFQDDIWPCKNIGTHRKVNINFKYFKKYKELLQQIKTFVVYLLKQNKAKTVQSVLNDIKVGIKETDMFSLGKVNWFEEYLDNLDSDRKRYSYARNNILFLSFLSYEDYEEYIEVLSKFEMPKRKTRELIAFSDLIFFGEVVNSFESNSTDNEKFGFFPVLLWWRLTNIIPLRPSEFVGIASDCLKIINDKYFITLPRKKLETKEYGSLEIEDTLPISEYIYNLIYEVQKLKKKIGDKSEYLFSKKFVSSFGKIKHRQLEYWTSETQLNVMINKFYDEIVIRRYKANPNIERIKPGDTRHYAFINMRLQGFNPLTIARIGGHKNLNTQQHYYNHLKEYADSYVYALTKLRFLRSFNSKGTIIETNQSAVIQKGRKCKKENYEYYHYLDPFGACTFDLFNKGCINGGDCRGCPFFHLDLEYQRKPEVIKWLTDYSEVMRSQIYEQISLMNQLTKGVKVEISNLKWYSKIDDDFNQKDGNLVSVSNNLKSLMLKKSICDAVIEVVKNE</sequence>
<dbReference type="Proteomes" id="UP001260090">
    <property type="component" value="Chromosome"/>
</dbReference>
<dbReference type="Pfam" id="PF00589">
    <property type="entry name" value="Phage_integrase"/>
    <property type="match status" value="1"/>
</dbReference>
<gene>
    <name evidence="3" type="ORF">P3F89_16215</name>
</gene>
<dbReference type="SUPFAM" id="SSF56349">
    <property type="entry name" value="DNA breaking-rejoining enzymes"/>
    <property type="match status" value="1"/>
</dbReference>
<dbReference type="AlphaFoldDB" id="A0ABD7ZJZ0"/>
<feature type="domain" description="Tyr recombinase" evidence="2">
    <location>
        <begin position="227"/>
        <end position="391"/>
    </location>
</feature>
<dbReference type="GO" id="GO:0006310">
    <property type="term" value="P:DNA recombination"/>
    <property type="evidence" value="ECO:0007669"/>
    <property type="project" value="UniProtKB-KW"/>
</dbReference>
<dbReference type="InterPro" id="IPR002104">
    <property type="entry name" value="Integrase_catalytic"/>
</dbReference>
<dbReference type="Gene3D" id="1.10.443.10">
    <property type="entry name" value="Intergrase catalytic core"/>
    <property type="match status" value="1"/>
</dbReference>
<evidence type="ECO:0000256" key="1">
    <source>
        <dbReference type="ARBA" id="ARBA00023172"/>
    </source>
</evidence>
<dbReference type="InterPro" id="IPR013762">
    <property type="entry name" value="Integrase-like_cat_sf"/>
</dbReference>
<reference evidence="3 4" key="1">
    <citation type="submission" date="2023-03" db="EMBL/GenBank/DDBJ databases">
        <title>Plant growth-promoting bacteria for biocontrol of bacterial wilt in tomato.</title>
        <authorList>
            <person name="Song J."/>
            <person name="Jin Y.J."/>
        </authorList>
    </citation>
    <scope>NUCLEOTIDE SEQUENCE [LARGE SCALE GENOMIC DNA]</scope>
    <source>
        <strain evidence="3 4">T36S-23</strain>
    </source>
</reference>
<organism evidence="3 4">
    <name type="scientific">Bacillus tropicus</name>
    <dbReference type="NCBI Taxonomy" id="2026188"/>
    <lineage>
        <taxon>Bacteria</taxon>
        <taxon>Bacillati</taxon>
        <taxon>Bacillota</taxon>
        <taxon>Bacilli</taxon>
        <taxon>Bacillales</taxon>
        <taxon>Bacillaceae</taxon>
        <taxon>Bacillus</taxon>
        <taxon>Bacillus cereus group</taxon>
    </lineage>
</organism>